<dbReference type="SUPFAM" id="SSF51735">
    <property type="entry name" value="NAD(P)-binding Rossmann-fold domains"/>
    <property type="match status" value="1"/>
</dbReference>
<sequence length="48" mass="5718">MHFQAYAKNKDVEIHAVCDLNEQRAHETMKKHNAEAYYTNYHDLLNDP</sequence>
<name>A0ABS2N9J3_9BACI</name>
<reference evidence="1 2" key="1">
    <citation type="submission" date="2021-01" db="EMBL/GenBank/DDBJ databases">
        <title>Genomic Encyclopedia of Type Strains, Phase IV (KMG-IV): sequencing the most valuable type-strain genomes for metagenomic binning, comparative biology and taxonomic classification.</title>
        <authorList>
            <person name="Goeker M."/>
        </authorList>
    </citation>
    <scope>NUCLEOTIDE SEQUENCE [LARGE SCALE GENOMIC DNA]</scope>
    <source>
        <strain evidence="1 2">DSM 24834</strain>
    </source>
</reference>
<protein>
    <submittedName>
        <fullName evidence="1">Dehydrogenase</fullName>
    </submittedName>
</protein>
<evidence type="ECO:0000313" key="1">
    <source>
        <dbReference type="EMBL" id="MBM7584517.1"/>
    </source>
</evidence>
<organism evidence="1 2">
    <name type="scientific">Rossellomorea pakistanensis</name>
    <dbReference type="NCBI Taxonomy" id="992288"/>
    <lineage>
        <taxon>Bacteria</taxon>
        <taxon>Bacillati</taxon>
        <taxon>Bacillota</taxon>
        <taxon>Bacilli</taxon>
        <taxon>Bacillales</taxon>
        <taxon>Bacillaceae</taxon>
        <taxon>Rossellomorea</taxon>
    </lineage>
</organism>
<evidence type="ECO:0000313" key="2">
    <source>
        <dbReference type="Proteomes" id="UP001646157"/>
    </source>
</evidence>
<dbReference type="EMBL" id="JAFBDZ010000001">
    <property type="protein sequence ID" value="MBM7584517.1"/>
    <property type="molecule type" value="Genomic_DNA"/>
</dbReference>
<proteinExistence type="predicted"/>
<dbReference type="Proteomes" id="UP001646157">
    <property type="component" value="Unassembled WGS sequence"/>
</dbReference>
<dbReference type="InterPro" id="IPR036291">
    <property type="entry name" value="NAD(P)-bd_dom_sf"/>
</dbReference>
<dbReference type="Gene3D" id="3.40.50.720">
    <property type="entry name" value="NAD(P)-binding Rossmann-like Domain"/>
    <property type="match status" value="1"/>
</dbReference>
<keyword evidence="2" id="KW-1185">Reference proteome</keyword>
<accession>A0ABS2N9J3</accession>
<gene>
    <name evidence="1" type="ORF">JOC86_001054</name>
</gene>
<comment type="caution">
    <text evidence="1">The sequence shown here is derived from an EMBL/GenBank/DDBJ whole genome shotgun (WGS) entry which is preliminary data.</text>
</comment>